<gene>
    <name evidence="2" type="ORF">E1202_30435</name>
</gene>
<name>A0A4R5BAC5_9PSEU</name>
<dbReference type="EMBL" id="SMLA01000097">
    <property type="protein sequence ID" value="TDD80372.1"/>
    <property type="molecule type" value="Genomic_DNA"/>
</dbReference>
<keyword evidence="3" id="KW-1185">Reference proteome</keyword>
<evidence type="ECO:0000256" key="1">
    <source>
        <dbReference type="SAM" id="MobiDB-lite"/>
    </source>
</evidence>
<sequence length="78" mass="7473">MPCPGGHGGSPVWPGGHPGGQPGRVLVVVDVVVPVVVGGGVGSGGFGGRQGDHRCSATACRSVASPSVAVIGTQTSCR</sequence>
<comment type="caution">
    <text evidence="2">The sequence shown here is derived from an EMBL/GenBank/DDBJ whole genome shotgun (WGS) entry which is preliminary data.</text>
</comment>
<evidence type="ECO:0000313" key="3">
    <source>
        <dbReference type="Proteomes" id="UP000294723"/>
    </source>
</evidence>
<organism evidence="2 3">
    <name type="scientific">Saccharopolyspora karakumensis</name>
    <dbReference type="NCBI Taxonomy" id="2530386"/>
    <lineage>
        <taxon>Bacteria</taxon>
        <taxon>Bacillati</taxon>
        <taxon>Actinomycetota</taxon>
        <taxon>Actinomycetes</taxon>
        <taxon>Pseudonocardiales</taxon>
        <taxon>Pseudonocardiaceae</taxon>
        <taxon>Saccharopolyspora</taxon>
    </lineage>
</organism>
<dbReference type="AlphaFoldDB" id="A0A4R5BAC5"/>
<dbReference type="Proteomes" id="UP000294723">
    <property type="component" value="Unassembled WGS sequence"/>
</dbReference>
<protein>
    <submittedName>
        <fullName evidence="2">Uncharacterized protein</fullName>
    </submittedName>
</protein>
<accession>A0A4R5BAC5</accession>
<evidence type="ECO:0000313" key="2">
    <source>
        <dbReference type="EMBL" id="TDD80372.1"/>
    </source>
</evidence>
<proteinExistence type="predicted"/>
<reference evidence="2 3" key="1">
    <citation type="submission" date="2019-03" db="EMBL/GenBank/DDBJ databases">
        <title>Draft genome sequences of novel Actinobacteria.</title>
        <authorList>
            <person name="Sahin N."/>
            <person name="Ay H."/>
            <person name="Saygin H."/>
        </authorList>
    </citation>
    <scope>NUCLEOTIDE SEQUENCE [LARGE SCALE GENOMIC DNA]</scope>
    <source>
        <strain evidence="2 3">5K548</strain>
    </source>
</reference>
<feature type="region of interest" description="Disordered" evidence="1">
    <location>
        <begin position="1"/>
        <end position="20"/>
    </location>
</feature>